<keyword evidence="1" id="KW-0677">Repeat</keyword>
<keyword evidence="4" id="KW-0443">Lipid metabolism</keyword>
<evidence type="ECO:0000256" key="5">
    <source>
        <dbReference type="PIRNR" id="PIRNR009376"/>
    </source>
</evidence>
<dbReference type="CDD" id="cd09138">
    <property type="entry name" value="PLDc_vPLD1_2_yPLD_like_1"/>
    <property type="match status" value="1"/>
</dbReference>
<dbReference type="PANTHER" id="PTHR18896:SF186">
    <property type="entry name" value="PHOSPHOLIPASE D"/>
    <property type="match status" value="1"/>
</dbReference>
<dbReference type="Pfam" id="PF13091">
    <property type="entry name" value="PLDc_2"/>
    <property type="match status" value="1"/>
</dbReference>
<dbReference type="GO" id="GO:0035556">
    <property type="term" value="P:intracellular signal transduction"/>
    <property type="evidence" value="ECO:0007669"/>
    <property type="project" value="InterPro"/>
</dbReference>
<dbReference type="EMBL" id="KZ613973">
    <property type="protein sequence ID" value="PMD29521.1"/>
    <property type="molecule type" value="Genomic_DNA"/>
</dbReference>
<dbReference type="SMART" id="SM00155">
    <property type="entry name" value="PLDc"/>
    <property type="match status" value="2"/>
</dbReference>
<evidence type="ECO:0000259" key="6">
    <source>
        <dbReference type="PROSITE" id="PS50035"/>
    </source>
</evidence>
<dbReference type="OrthoDB" id="14911at2759"/>
<dbReference type="InterPro" id="IPR025202">
    <property type="entry name" value="PLD-like_dom"/>
</dbReference>
<dbReference type="SUPFAM" id="SSF56024">
    <property type="entry name" value="Phospholipase D/nuclease"/>
    <property type="match status" value="2"/>
</dbReference>
<evidence type="ECO:0000313" key="8">
    <source>
        <dbReference type="Proteomes" id="UP000235786"/>
    </source>
</evidence>
<dbReference type="CDD" id="cd09141">
    <property type="entry name" value="PLDc_vPLD1_2_yPLD_like_2"/>
    <property type="match status" value="1"/>
</dbReference>
<proteinExistence type="inferred from homology"/>
<protein>
    <recommendedName>
        <fullName evidence="5">Phospholipase</fullName>
        <ecNumber evidence="5">3.1.4.4</ecNumber>
    </recommendedName>
</protein>
<dbReference type="InterPro" id="IPR016555">
    <property type="entry name" value="PLipase_D_euk"/>
</dbReference>
<organism evidence="7 8">
    <name type="scientific">Hyaloscypha variabilis (strain UAMH 11265 / GT02V1 / F)</name>
    <name type="common">Meliniomyces variabilis</name>
    <dbReference type="NCBI Taxonomy" id="1149755"/>
    <lineage>
        <taxon>Eukaryota</taxon>
        <taxon>Fungi</taxon>
        <taxon>Dikarya</taxon>
        <taxon>Ascomycota</taxon>
        <taxon>Pezizomycotina</taxon>
        <taxon>Leotiomycetes</taxon>
        <taxon>Helotiales</taxon>
        <taxon>Hyaloscyphaceae</taxon>
        <taxon>Hyaloscypha</taxon>
        <taxon>Hyaloscypha variabilis</taxon>
    </lineage>
</organism>
<dbReference type="PANTHER" id="PTHR18896">
    <property type="entry name" value="PHOSPHOLIPASE D"/>
    <property type="match status" value="1"/>
</dbReference>
<dbReference type="Proteomes" id="UP000235786">
    <property type="component" value="Unassembled WGS sequence"/>
</dbReference>
<dbReference type="EC" id="3.1.4.4" evidence="5"/>
<evidence type="ECO:0000256" key="1">
    <source>
        <dbReference type="ARBA" id="ARBA00022737"/>
    </source>
</evidence>
<dbReference type="PROSITE" id="PS50035">
    <property type="entry name" value="PLD"/>
    <property type="match status" value="2"/>
</dbReference>
<dbReference type="GO" id="GO:0004630">
    <property type="term" value="F:phospholipase D activity"/>
    <property type="evidence" value="ECO:0007669"/>
    <property type="project" value="UniProtKB-UniRule"/>
</dbReference>
<accession>A0A2J6QTD7</accession>
<reference evidence="7 8" key="1">
    <citation type="submission" date="2016-04" db="EMBL/GenBank/DDBJ databases">
        <title>A degradative enzymes factory behind the ericoid mycorrhizal symbiosis.</title>
        <authorList>
            <consortium name="DOE Joint Genome Institute"/>
            <person name="Martino E."/>
            <person name="Morin E."/>
            <person name="Grelet G."/>
            <person name="Kuo A."/>
            <person name="Kohler A."/>
            <person name="Daghino S."/>
            <person name="Barry K."/>
            <person name="Choi C."/>
            <person name="Cichocki N."/>
            <person name="Clum A."/>
            <person name="Copeland A."/>
            <person name="Hainaut M."/>
            <person name="Haridas S."/>
            <person name="Labutti K."/>
            <person name="Lindquist E."/>
            <person name="Lipzen A."/>
            <person name="Khouja H.-R."/>
            <person name="Murat C."/>
            <person name="Ohm R."/>
            <person name="Olson A."/>
            <person name="Spatafora J."/>
            <person name="Veneault-Fourrey C."/>
            <person name="Henrissat B."/>
            <person name="Grigoriev I."/>
            <person name="Martin F."/>
            <person name="Perotto S."/>
        </authorList>
    </citation>
    <scope>NUCLEOTIDE SEQUENCE [LARGE SCALE GENOMIC DNA]</scope>
    <source>
        <strain evidence="7 8">F</strain>
    </source>
</reference>
<dbReference type="GO" id="GO:0006654">
    <property type="term" value="P:phosphatidic acid biosynthetic process"/>
    <property type="evidence" value="ECO:0007669"/>
    <property type="project" value="InterPro"/>
</dbReference>
<comment type="similarity">
    <text evidence="5">Belongs to the phospholipase D family.</text>
</comment>
<feature type="domain" description="PLD phosphodiesterase" evidence="6">
    <location>
        <begin position="213"/>
        <end position="240"/>
    </location>
</feature>
<keyword evidence="2 5" id="KW-0378">Hydrolase</keyword>
<evidence type="ECO:0000256" key="3">
    <source>
        <dbReference type="ARBA" id="ARBA00022963"/>
    </source>
</evidence>
<dbReference type="GO" id="GO:0009395">
    <property type="term" value="P:phospholipid catabolic process"/>
    <property type="evidence" value="ECO:0007669"/>
    <property type="project" value="TreeGrafter"/>
</dbReference>
<dbReference type="InterPro" id="IPR001736">
    <property type="entry name" value="PLipase_D/transphosphatidylase"/>
</dbReference>
<feature type="domain" description="PLD phosphodiesterase" evidence="6">
    <location>
        <begin position="667"/>
        <end position="694"/>
    </location>
</feature>
<keyword evidence="8" id="KW-1185">Reference proteome</keyword>
<sequence length="897" mass="101814">MSFFHHAKTALHSFAEDVKQELDVIEGVIENEVHSHTHLNQKCHNLHSFTRNNRFHSFAPPRRGNDAKWFVDGCGYFWAVSIALEEAKESIWILDWWLSPELYLRRPPSQNEKYRLDRMLKAAAERGVKVNIIVYKEVSAILTLCSAHTKSALEALHPNIAVFRHPDHLLSGQVVESEILSEIKKFSLKSLKLANIGEDALHALYGINNDIILYWAHHEKLCLVDGKIAFMGGLDMCFGRWDTNSHPSVDVHPTDVNLTVFPGQDYNNARIFDFEDVTQWKDNKLDRTKSARMGWSDLSMCLQGPVIEDLRAHFVQRWNFIYNEKYDVQKDKRYGPLTLVVADIPDGYYHTNGKNVRLAPIERSLDSEDPDLISAQHPHLREIESKAGTFYDKVRDEVHEGERHIKRHETIGREPGYEEPTTGMAIQLVRSCSRWSNGVSTEHSVANAYIEVIRNAQHFIYIENQFFITATNDAQHPVRNKIGAAIADRCIQAYQNGQKFKVIVCMPSVPAFAGDLHADDSLGTRAIMEYQYASICRGGHSIMETIEKAGVPDAKQFIRFYNLRNFDRINVGQTIQKVEQQSGVQYRDARMQHDDIVGAGYDGKGYGTGAAPGQAKEYDAYQQAASQVLDGSKYDSVATSYMDGGTAINDIPWAGTDEEEMNAFVSEELYIHTKLLIADDRIVICGSANLNDRSQLGYHDSEIAVVIEDPSLIDSVMDKQPYTASRYAASLRRQLFRKHLGLLPHQDYTKPDANFTPINKDPNFYDWGSAADFLVRDPLSREFANLWDATAAANTEVFAKAFHCVPADNVRNWKQYEAFFQKFFVSPGQKEDGKQIPPPYEYGHVVREEFPGGVAELKEWLGRVRGTLVEMPLRFMEGVDFARSGLKLNALTDEVYT</sequence>
<dbReference type="PIRSF" id="PIRSF009376">
    <property type="entry name" value="Phospholipase_D_euk"/>
    <property type="match status" value="1"/>
</dbReference>
<evidence type="ECO:0000256" key="2">
    <source>
        <dbReference type="ARBA" id="ARBA00022801"/>
    </source>
</evidence>
<dbReference type="AlphaFoldDB" id="A0A2J6QTD7"/>
<comment type="catalytic activity">
    <reaction evidence="5">
        <text>a 1,2-diacyl-sn-glycero-3-phosphocholine + H2O = a 1,2-diacyl-sn-glycero-3-phosphate + choline + H(+)</text>
        <dbReference type="Rhea" id="RHEA:14445"/>
        <dbReference type="ChEBI" id="CHEBI:15354"/>
        <dbReference type="ChEBI" id="CHEBI:15377"/>
        <dbReference type="ChEBI" id="CHEBI:15378"/>
        <dbReference type="ChEBI" id="CHEBI:57643"/>
        <dbReference type="ChEBI" id="CHEBI:58608"/>
        <dbReference type="EC" id="3.1.4.4"/>
    </reaction>
</comment>
<keyword evidence="3 5" id="KW-0442">Lipid degradation</keyword>
<name>A0A2J6QTD7_HYAVF</name>
<evidence type="ECO:0000313" key="7">
    <source>
        <dbReference type="EMBL" id="PMD29521.1"/>
    </source>
</evidence>
<dbReference type="STRING" id="1149755.A0A2J6QTD7"/>
<gene>
    <name evidence="7" type="ORF">L207DRAFT_474972</name>
</gene>
<dbReference type="InterPro" id="IPR015679">
    <property type="entry name" value="PLipase_D_fam"/>
</dbReference>
<dbReference type="Gene3D" id="3.30.870.10">
    <property type="entry name" value="Endonuclease Chain A"/>
    <property type="match status" value="3"/>
</dbReference>
<evidence type="ECO:0000256" key="4">
    <source>
        <dbReference type="ARBA" id="ARBA00023098"/>
    </source>
</evidence>